<feature type="transmembrane region" description="Helical" evidence="3">
    <location>
        <begin position="302"/>
        <end position="322"/>
    </location>
</feature>
<dbReference type="EMBL" id="MCOG01000083">
    <property type="protein sequence ID" value="ORY54614.1"/>
    <property type="molecule type" value="Genomic_DNA"/>
</dbReference>
<feature type="compositionally biased region" description="Low complexity" evidence="2">
    <location>
        <begin position="171"/>
        <end position="187"/>
    </location>
</feature>
<feature type="signal peptide" evidence="4">
    <location>
        <begin position="1"/>
        <end position="19"/>
    </location>
</feature>
<keyword evidence="1 4" id="KW-0732">Signal</keyword>
<name>A0A1Y2D647_9FUNG</name>
<keyword evidence="3" id="KW-1133">Transmembrane helix</keyword>
<evidence type="ECO:0000256" key="1">
    <source>
        <dbReference type="ARBA" id="ARBA00022729"/>
    </source>
</evidence>
<dbReference type="InterPro" id="IPR051477">
    <property type="entry name" value="Expansin_CellWall"/>
</dbReference>
<dbReference type="CDD" id="cd22191">
    <property type="entry name" value="DPBB_RlpA_EXP_N-like"/>
    <property type="match status" value="1"/>
</dbReference>
<dbReference type="OrthoDB" id="623670at2759"/>
<evidence type="ECO:0008006" key="7">
    <source>
        <dbReference type="Google" id="ProtNLM"/>
    </source>
</evidence>
<keyword evidence="6" id="KW-1185">Reference proteome</keyword>
<evidence type="ECO:0000256" key="2">
    <source>
        <dbReference type="SAM" id="MobiDB-lite"/>
    </source>
</evidence>
<keyword evidence="3" id="KW-0812">Transmembrane</keyword>
<proteinExistence type="predicted"/>
<dbReference type="PANTHER" id="PTHR31836:SF28">
    <property type="entry name" value="SRCR DOMAIN-CONTAINING PROTEIN-RELATED"/>
    <property type="match status" value="1"/>
</dbReference>
<dbReference type="PANTHER" id="PTHR31836">
    <property type="match status" value="1"/>
</dbReference>
<evidence type="ECO:0000256" key="4">
    <source>
        <dbReference type="SAM" id="SignalP"/>
    </source>
</evidence>
<evidence type="ECO:0000313" key="6">
    <source>
        <dbReference type="Proteomes" id="UP000193920"/>
    </source>
</evidence>
<sequence>MKLLKAISLLTLAIASVYASGGEADNEITYYGCPSECSAQRNPSCPHFDNDNLPSHFAALSKKLKNYEDYCGNYAVYMMADGSNVEKLAKATVVDSCGSCARYHLDLSEVAFKEIREKSKGTGKIIWGIYSKSGSRLAGPFYNSVEGSAKKLGMSSDAFISAFDGNAKKLASSSSSSGSFNSSSSGSVEKKSTSKKIASTTSSRITSKTLAPILTTKALIPSAVPVKTLPNNTLPAKDLPVGASKNVTASVNPVVVPGVKVPVTSAGKAPQQTQSVKTIEKVISEDKKEKEEDDENSTGTTIGLLAIGGGVLGAAGVGLLFMKKKNPSTYEEMKQKFPEAFNNVKRGLSRSATSIKRRVTKRAPKQSTDTLYV</sequence>
<dbReference type="InterPro" id="IPR036908">
    <property type="entry name" value="RlpA-like_sf"/>
</dbReference>
<feature type="chain" id="PRO_5012643815" description="RlpA-like protein double-psi beta-barrel domain-containing protein" evidence="4">
    <location>
        <begin position="20"/>
        <end position="373"/>
    </location>
</feature>
<gene>
    <name evidence="5" type="ORF">LY90DRAFT_669877</name>
</gene>
<evidence type="ECO:0000313" key="5">
    <source>
        <dbReference type="EMBL" id="ORY54614.1"/>
    </source>
</evidence>
<reference evidence="5 6" key="1">
    <citation type="submission" date="2016-08" db="EMBL/GenBank/DDBJ databases">
        <title>A Parts List for Fungal Cellulosomes Revealed by Comparative Genomics.</title>
        <authorList>
            <consortium name="DOE Joint Genome Institute"/>
            <person name="Haitjema C.H."/>
            <person name="Gilmore S.P."/>
            <person name="Henske J.K."/>
            <person name="Solomon K.V."/>
            <person name="De Groot R."/>
            <person name="Kuo A."/>
            <person name="Mondo S.J."/>
            <person name="Salamov A.A."/>
            <person name="Labutti K."/>
            <person name="Zhao Z."/>
            <person name="Chiniquy J."/>
            <person name="Barry K."/>
            <person name="Brewer H.M."/>
            <person name="Purvine S.O."/>
            <person name="Wright A.T."/>
            <person name="Boxma B."/>
            <person name="Van Alen T."/>
            <person name="Hackstein J.H."/>
            <person name="Baker S.E."/>
            <person name="Grigoriev I.V."/>
            <person name="O'Malley M.A."/>
        </authorList>
    </citation>
    <scope>NUCLEOTIDE SEQUENCE [LARGE SCALE GENOMIC DNA]</scope>
    <source>
        <strain evidence="5 6">G1</strain>
    </source>
</reference>
<keyword evidence="3" id="KW-0472">Membrane</keyword>
<organism evidence="5 6">
    <name type="scientific">Neocallimastix californiae</name>
    <dbReference type="NCBI Taxonomy" id="1754190"/>
    <lineage>
        <taxon>Eukaryota</taxon>
        <taxon>Fungi</taxon>
        <taxon>Fungi incertae sedis</taxon>
        <taxon>Chytridiomycota</taxon>
        <taxon>Chytridiomycota incertae sedis</taxon>
        <taxon>Neocallimastigomycetes</taxon>
        <taxon>Neocallimastigales</taxon>
        <taxon>Neocallimastigaceae</taxon>
        <taxon>Neocallimastix</taxon>
    </lineage>
</organism>
<feature type="region of interest" description="Disordered" evidence="2">
    <location>
        <begin position="171"/>
        <end position="201"/>
    </location>
</feature>
<accession>A0A1Y2D647</accession>
<dbReference type="SUPFAM" id="SSF50685">
    <property type="entry name" value="Barwin-like endoglucanases"/>
    <property type="match status" value="1"/>
</dbReference>
<evidence type="ECO:0000256" key="3">
    <source>
        <dbReference type="SAM" id="Phobius"/>
    </source>
</evidence>
<dbReference type="Gene3D" id="2.40.40.10">
    <property type="entry name" value="RlpA-like domain"/>
    <property type="match status" value="1"/>
</dbReference>
<dbReference type="Proteomes" id="UP000193920">
    <property type="component" value="Unassembled WGS sequence"/>
</dbReference>
<dbReference type="AlphaFoldDB" id="A0A1Y2D647"/>
<comment type="caution">
    <text evidence="5">The sequence shown here is derived from an EMBL/GenBank/DDBJ whole genome shotgun (WGS) entry which is preliminary data.</text>
</comment>
<protein>
    <recommendedName>
        <fullName evidence="7">RlpA-like protein double-psi beta-barrel domain-containing protein</fullName>
    </recommendedName>
</protein>